<proteinExistence type="predicted"/>
<dbReference type="Proteomes" id="UP001165121">
    <property type="component" value="Unassembled WGS sequence"/>
</dbReference>
<organism evidence="2 3">
    <name type="scientific">Phytophthora fragariaefolia</name>
    <dbReference type="NCBI Taxonomy" id="1490495"/>
    <lineage>
        <taxon>Eukaryota</taxon>
        <taxon>Sar</taxon>
        <taxon>Stramenopiles</taxon>
        <taxon>Oomycota</taxon>
        <taxon>Peronosporomycetes</taxon>
        <taxon>Peronosporales</taxon>
        <taxon>Peronosporaceae</taxon>
        <taxon>Phytophthora</taxon>
    </lineage>
</organism>
<gene>
    <name evidence="2" type="ORF">Pfra01_000495900</name>
</gene>
<name>A0A9W6U5Q6_9STRA</name>
<accession>A0A9W6U5Q6</accession>
<protein>
    <submittedName>
        <fullName evidence="2">Unnamed protein product</fullName>
    </submittedName>
</protein>
<dbReference type="AlphaFoldDB" id="A0A9W6U5Q6"/>
<dbReference type="EMBL" id="BSXT01000394">
    <property type="protein sequence ID" value="GMF26386.1"/>
    <property type="molecule type" value="Genomic_DNA"/>
</dbReference>
<reference evidence="2" key="1">
    <citation type="submission" date="2023-04" db="EMBL/GenBank/DDBJ databases">
        <title>Phytophthora fragariaefolia NBRC 109709.</title>
        <authorList>
            <person name="Ichikawa N."/>
            <person name="Sato H."/>
            <person name="Tonouchi N."/>
        </authorList>
    </citation>
    <scope>NUCLEOTIDE SEQUENCE</scope>
    <source>
        <strain evidence="2">NBRC 109709</strain>
    </source>
</reference>
<feature type="compositionally biased region" description="Acidic residues" evidence="1">
    <location>
        <begin position="90"/>
        <end position="103"/>
    </location>
</feature>
<dbReference type="OrthoDB" id="97292at2759"/>
<comment type="caution">
    <text evidence="2">The sequence shown here is derived from an EMBL/GenBank/DDBJ whole genome shotgun (WGS) entry which is preliminary data.</text>
</comment>
<evidence type="ECO:0000313" key="2">
    <source>
        <dbReference type="EMBL" id="GMF26386.1"/>
    </source>
</evidence>
<evidence type="ECO:0000313" key="3">
    <source>
        <dbReference type="Proteomes" id="UP001165121"/>
    </source>
</evidence>
<sequence>MAAPKATKNLISSAKEFKTVCISVLKKYMFRVSNKAVRHLRLTTNATIASTDHLPEALEIIFASLADRCKRRIELEDIREWISAPGPSAETDDEAEWSTENDLSEQPPHAVHKVVDRKRLNRETYYGSQHGSPVNTWLRR</sequence>
<feature type="region of interest" description="Disordered" evidence="1">
    <location>
        <begin position="84"/>
        <end position="112"/>
    </location>
</feature>
<keyword evidence="3" id="KW-1185">Reference proteome</keyword>
<evidence type="ECO:0000256" key="1">
    <source>
        <dbReference type="SAM" id="MobiDB-lite"/>
    </source>
</evidence>